<evidence type="ECO:0000313" key="2">
    <source>
        <dbReference type="Proteomes" id="UP000824540"/>
    </source>
</evidence>
<protein>
    <submittedName>
        <fullName evidence="1">Uncharacterized protein</fullName>
    </submittedName>
</protein>
<keyword evidence="2" id="KW-1185">Reference proteome</keyword>
<feature type="non-terminal residue" evidence="1">
    <location>
        <position position="90"/>
    </location>
</feature>
<dbReference type="EMBL" id="JAFBMS010000024">
    <property type="protein sequence ID" value="KAG9343407.1"/>
    <property type="molecule type" value="Genomic_DNA"/>
</dbReference>
<dbReference type="AlphaFoldDB" id="A0A8T2P438"/>
<sequence>MEEKGFGGTGAPASLSAHTPAQGLVTQRIINAHSTVLRGAFKEMLYAAQDQAPSTEGAVQAEEACSEHCVLTSVHLKRRMSEVQELRGQR</sequence>
<comment type="caution">
    <text evidence="1">The sequence shown here is derived from an EMBL/GenBank/DDBJ whole genome shotgun (WGS) entry which is preliminary data.</text>
</comment>
<gene>
    <name evidence="1" type="ORF">JZ751_014388</name>
</gene>
<accession>A0A8T2P438</accession>
<organism evidence="1 2">
    <name type="scientific">Albula glossodonta</name>
    <name type="common">roundjaw bonefish</name>
    <dbReference type="NCBI Taxonomy" id="121402"/>
    <lineage>
        <taxon>Eukaryota</taxon>
        <taxon>Metazoa</taxon>
        <taxon>Chordata</taxon>
        <taxon>Craniata</taxon>
        <taxon>Vertebrata</taxon>
        <taxon>Euteleostomi</taxon>
        <taxon>Actinopterygii</taxon>
        <taxon>Neopterygii</taxon>
        <taxon>Teleostei</taxon>
        <taxon>Albuliformes</taxon>
        <taxon>Albulidae</taxon>
        <taxon>Albula</taxon>
    </lineage>
</organism>
<dbReference type="OrthoDB" id="9970435at2759"/>
<reference evidence="1" key="1">
    <citation type="thesis" date="2021" institute="BYU ScholarsArchive" country="Provo, UT, USA">
        <title>Applications of and Algorithms for Genome Assembly and Genomic Analyses with an Emphasis on Marine Teleosts.</title>
        <authorList>
            <person name="Pickett B.D."/>
        </authorList>
    </citation>
    <scope>NUCLEOTIDE SEQUENCE</scope>
    <source>
        <strain evidence="1">HI-2016</strain>
    </source>
</reference>
<evidence type="ECO:0000313" key="1">
    <source>
        <dbReference type="EMBL" id="KAG9343407.1"/>
    </source>
</evidence>
<proteinExistence type="predicted"/>
<name>A0A8T2P438_9TELE</name>
<dbReference type="Proteomes" id="UP000824540">
    <property type="component" value="Unassembled WGS sequence"/>
</dbReference>